<proteinExistence type="predicted"/>
<evidence type="ECO:0000313" key="2">
    <source>
        <dbReference type="EMBL" id="MCT7969239.1"/>
    </source>
</evidence>
<dbReference type="Proteomes" id="UP001525890">
    <property type="component" value="Unassembled WGS sequence"/>
</dbReference>
<dbReference type="RefSeq" id="WP_368008709.1">
    <property type="nucleotide sequence ID" value="NZ_JAMXFF010000045.1"/>
</dbReference>
<protein>
    <recommendedName>
        <fullName evidence="4">Secreted protein</fullName>
    </recommendedName>
</protein>
<accession>A0ABT2MWW0</accession>
<keyword evidence="3" id="KW-1185">Reference proteome</keyword>
<reference evidence="2 3" key="1">
    <citation type="journal article" date="2022" name="Front. Microbiol.">
        <title>High genomic differentiation and limited gene flow indicate recent cryptic speciation within the genus Laspinema (cyanobacteria).</title>
        <authorList>
            <person name="Stanojkovic A."/>
            <person name="Skoupy S."/>
            <person name="Skaloud P."/>
            <person name="Dvorak P."/>
        </authorList>
    </citation>
    <scope>NUCLEOTIDE SEQUENCE [LARGE SCALE GENOMIC DNA]</scope>
    <source>
        <strain evidence="2 3">D2a</strain>
    </source>
</reference>
<evidence type="ECO:0000313" key="3">
    <source>
        <dbReference type="Proteomes" id="UP001525890"/>
    </source>
</evidence>
<evidence type="ECO:0008006" key="4">
    <source>
        <dbReference type="Google" id="ProtNLM"/>
    </source>
</evidence>
<dbReference type="EMBL" id="JAMXFF010000045">
    <property type="protein sequence ID" value="MCT7969239.1"/>
    <property type="molecule type" value="Genomic_DNA"/>
</dbReference>
<comment type="caution">
    <text evidence="2">The sequence shown here is derived from an EMBL/GenBank/DDBJ whole genome shotgun (WGS) entry which is preliminary data.</text>
</comment>
<evidence type="ECO:0000256" key="1">
    <source>
        <dbReference type="SAM" id="MobiDB-lite"/>
    </source>
</evidence>
<feature type="compositionally biased region" description="Polar residues" evidence="1">
    <location>
        <begin position="71"/>
        <end position="80"/>
    </location>
</feature>
<name>A0ABT2MWW0_9CYAN</name>
<sequence length="88" mass="9599">MFKQVSFVVFFGLVMGTVIGVSPVQDNLSKTTEFDSLNHTNPVVSVTQQNPDEKKCTIPRGTGRRDDCSTEAFTQPSSQEMKTEAVAG</sequence>
<organism evidence="2 3">
    <name type="scientific">Laspinema palackyanum D2a</name>
    <dbReference type="NCBI Taxonomy" id="2953684"/>
    <lineage>
        <taxon>Bacteria</taxon>
        <taxon>Bacillati</taxon>
        <taxon>Cyanobacteriota</taxon>
        <taxon>Cyanophyceae</taxon>
        <taxon>Oscillatoriophycideae</taxon>
        <taxon>Oscillatoriales</taxon>
        <taxon>Laspinemataceae</taxon>
        <taxon>Laspinema</taxon>
        <taxon>Laspinema palackyanum</taxon>
    </lineage>
</organism>
<feature type="region of interest" description="Disordered" evidence="1">
    <location>
        <begin position="43"/>
        <end position="88"/>
    </location>
</feature>
<gene>
    <name evidence="2" type="ORF">NG799_23260</name>
</gene>